<evidence type="ECO:0000256" key="3">
    <source>
        <dbReference type="ARBA" id="ARBA00022737"/>
    </source>
</evidence>
<protein>
    <recommendedName>
        <fullName evidence="5">Tetratricopeptide repeat protein 29</fullName>
    </recommendedName>
</protein>
<dbReference type="InterPro" id="IPR051476">
    <property type="entry name" value="Bac_ResReg_Asp_Phosphatase"/>
</dbReference>
<evidence type="ECO:0000313" key="7">
    <source>
        <dbReference type="Proteomes" id="UP000620124"/>
    </source>
</evidence>
<evidence type="ECO:0000256" key="1">
    <source>
        <dbReference type="ARBA" id="ARBA00004496"/>
    </source>
</evidence>
<dbReference type="OrthoDB" id="3018587at2759"/>
<keyword evidence="4" id="KW-0802">TPR repeat</keyword>
<proteinExistence type="predicted"/>
<comment type="subcellular location">
    <subcellularLocation>
        <location evidence="1">Cytoplasm</location>
    </subcellularLocation>
</comment>
<dbReference type="GO" id="GO:0003341">
    <property type="term" value="P:cilium movement"/>
    <property type="evidence" value="ECO:0007669"/>
    <property type="project" value="TreeGrafter"/>
</dbReference>
<reference evidence="6" key="1">
    <citation type="submission" date="2020-05" db="EMBL/GenBank/DDBJ databases">
        <title>Mycena genomes resolve the evolution of fungal bioluminescence.</title>
        <authorList>
            <person name="Tsai I.J."/>
        </authorList>
    </citation>
    <scope>NUCLEOTIDE SEQUENCE</scope>
    <source>
        <strain evidence="6">CCC161011</strain>
    </source>
</reference>
<name>A0A8H7CQR8_9AGAR</name>
<dbReference type="Pfam" id="PF13424">
    <property type="entry name" value="TPR_12"/>
    <property type="match status" value="1"/>
</dbReference>
<dbReference type="Gene3D" id="1.25.40.10">
    <property type="entry name" value="Tetratricopeptide repeat domain"/>
    <property type="match status" value="2"/>
</dbReference>
<accession>A0A8H7CQR8</accession>
<keyword evidence="7" id="KW-1185">Reference proteome</keyword>
<sequence length="711" mass="78654">MPLDHAAAHQTFIEIADEIHDSSEVNQLLDITDNIPLAIQLVAGIAASIGCQDTIECWNTERTSLFSAGYDKQSNLEISIMLSLLSPHMQSSPHAAELLSLMSLLSVGISDLDLVQSNIPIQDIPDCKTTLLCTSLAYVDRAGRFKVLAPIREYIHVARPPSWQLVRPLQKYLVDLLKLYNAQQHASPVIDLVPRLVSNLGNLHNLLLHGLDSDHTDLRESILGIIMLNNLSTGMNRGLSPLMLCLPEILSGMDDHELHRRFITAAFESSNLYTLPDPELAIHKAMEHTHLMKDHDGETQLYQAIAQYYFEAGDTKKAEEFYQLALSVALQCNNDMAKARPLAGLGWVEWLHGNYSGALQLGQEIYRIGRAAGNVRGVLDGIRLQASCFVSLGHFNHAMQLLEDGKELIVQAGLQGGSTESLLMNIEATVYHVKTEYSHARRIQEAILHQTSATLSPMYHAYALASIALLDIVTSATADIVSHNLDAATAGFQNAQYPRGDSLCEYGHAELLLREGEIMAARAKYMQLFAAARNNDDEIACNCLMRLADPTNPVHADIECGRWAVVFLAYALNSQLRSRLMVHQALRRLGDVFMVQGAENTALSILSVALEGFTQMDVHQSRAECMHTIGKVYVQCGDIGRAREMWEAAWPLFERSEQRKEVAKIEEKLQMLSLAQKLNDISQVELSNSQAALQISGADSEKTKPGLIPDL</sequence>
<dbReference type="PANTHER" id="PTHR46630:SF1">
    <property type="entry name" value="TETRATRICOPEPTIDE REPEAT PROTEIN 29"/>
    <property type="match status" value="1"/>
</dbReference>
<gene>
    <name evidence="6" type="ORF">MVEN_01639700</name>
</gene>
<keyword evidence="3" id="KW-0677">Repeat</keyword>
<organism evidence="6 7">
    <name type="scientific">Mycena venus</name>
    <dbReference type="NCBI Taxonomy" id="2733690"/>
    <lineage>
        <taxon>Eukaryota</taxon>
        <taxon>Fungi</taxon>
        <taxon>Dikarya</taxon>
        <taxon>Basidiomycota</taxon>
        <taxon>Agaricomycotina</taxon>
        <taxon>Agaricomycetes</taxon>
        <taxon>Agaricomycetidae</taxon>
        <taxon>Agaricales</taxon>
        <taxon>Marasmiineae</taxon>
        <taxon>Mycenaceae</taxon>
        <taxon>Mycena</taxon>
    </lineage>
</organism>
<keyword evidence="2" id="KW-0963">Cytoplasm</keyword>
<dbReference type="Proteomes" id="UP000620124">
    <property type="component" value="Unassembled WGS sequence"/>
</dbReference>
<comment type="caution">
    <text evidence="6">The sequence shown here is derived from an EMBL/GenBank/DDBJ whole genome shotgun (WGS) entry which is preliminary data.</text>
</comment>
<dbReference type="PANTHER" id="PTHR46630">
    <property type="entry name" value="TETRATRICOPEPTIDE REPEAT PROTEIN 29"/>
    <property type="match status" value="1"/>
</dbReference>
<dbReference type="InterPro" id="IPR011990">
    <property type="entry name" value="TPR-like_helical_dom_sf"/>
</dbReference>
<dbReference type="SUPFAM" id="SSF48452">
    <property type="entry name" value="TPR-like"/>
    <property type="match status" value="2"/>
</dbReference>
<evidence type="ECO:0000256" key="2">
    <source>
        <dbReference type="ARBA" id="ARBA00022490"/>
    </source>
</evidence>
<evidence type="ECO:0000256" key="4">
    <source>
        <dbReference type="ARBA" id="ARBA00022803"/>
    </source>
</evidence>
<evidence type="ECO:0000256" key="5">
    <source>
        <dbReference type="ARBA" id="ARBA00040665"/>
    </source>
</evidence>
<dbReference type="GO" id="GO:0005929">
    <property type="term" value="C:cilium"/>
    <property type="evidence" value="ECO:0007669"/>
    <property type="project" value="TreeGrafter"/>
</dbReference>
<evidence type="ECO:0000313" key="6">
    <source>
        <dbReference type="EMBL" id="KAF7344786.1"/>
    </source>
</evidence>
<dbReference type="AlphaFoldDB" id="A0A8H7CQR8"/>
<dbReference type="EMBL" id="JACAZI010000014">
    <property type="protein sequence ID" value="KAF7344786.1"/>
    <property type="molecule type" value="Genomic_DNA"/>
</dbReference>
<dbReference type="GO" id="GO:0005737">
    <property type="term" value="C:cytoplasm"/>
    <property type="evidence" value="ECO:0007669"/>
    <property type="project" value="UniProtKB-SubCell"/>
</dbReference>